<dbReference type="CDD" id="cd00267">
    <property type="entry name" value="ABC_ATPase"/>
    <property type="match status" value="1"/>
</dbReference>
<dbReference type="SUPFAM" id="SSF52540">
    <property type="entry name" value="P-loop containing nucleoside triphosphate hydrolases"/>
    <property type="match status" value="1"/>
</dbReference>
<organism evidence="2 3">
    <name type="scientific">Arthrobacter phage EastWest</name>
    <dbReference type="NCBI Taxonomy" id="2894292"/>
    <lineage>
        <taxon>Viruses</taxon>
        <taxon>Duplodnaviria</taxon>
        <taxon>Heunggongvirae</taxon>
        <taxon>Uroviricota</taxon>
        <taxon>Caudoviricetes</taxon>
        <taxon>Berryhillviridae</taxon>
        <taxon>Eastwestvirus</taxon>
        <taxon>Eastwestvirus eastwest</taxon>
    </lineage>
</organism>
<feature type="compositionally biased region" description="Low complexity" evidence="1">
    <location>
        <begin position="342"/>
        <end position="354"/>
    </location>
</feature>
<evidence type="ECO:0000313" key="2">
    <source>
        <dbReference type="EMBL" id="UGL61958.1"/>
    </source>
</evidence>
<feature type="region of interest" description="Disordered" evidence="1">
    <location>
        <begin position="334"/>
        <end position="354"/>
    </location>
</feature>
<reference evidence="2" key="1">
    <citation type="submission" date="2021-10" db="EMBL/GenBank/DDBJ databases">
        <authorList>
            <person name="Valenzuela N."/>
            <person name="Pablo J."/>
            <person name="Strother B."/>
            <person name="Cravalho Y."/>
            <person name="Barto Z."/>
            <person name="Kane C."/>
            <person name="Chong R.A."/>
            <person name="Kawasaki K."/>
            <person name="Cruz S."/>
            <person name="Porter M.L."/>
            <person name="Pearce R."/>
            <person name="Hohenstein G."/>
            <person name="Li K."/>
            <person name="Kaniho J."/>
            <person name="Sadones M."/>
            <person name="Hamlin F."/>
            <person name="Daniels M."/>
            <person name="McKee K."/>
            <person name="Reed F."/>
            <person name="Donachie S."/>
            <person name="Bollivar D.W."/>
            <person name="Garlena R.A."/>
            <person name="Russell D.A."/>
            <person name="Jacobs-Sera D."/>
            <person name="Hatfull G.F."/>
        </authorList>
    </citation>
    <scope>NUCLEOTIDE SEQUENCE</scope>
</reference>
<name>A0AAE8YK89_9CAUD</name>
<accession>A0AAE8YK89</accession>
<evidence type="ECO:0000313" key="3">
    <source>
        <dbReference type="Proteomes" id="UP000827897"/>
    </source>
</evidence>
<dbReference type="InterPro" id="IPR027417">
    <property type="entry name" value="P-loop_NTPase"/>
</dbReference>
<protein>
    <submittedName>
        <fullName evidence="2">ATP binding cassette-like protein</fullName>
    </submittedName>
</protein>
<dbReference type="EMBL" id="OK999980">
    <property type="protein sequence ID" value="UGL61958.1"/>
    <property type="molecule type" value="Genomic_DNA"/>
</dbReference>
<dbReference type="InterPro" id="IPR016181">
    <property type="entry name" value="Acyl_CoA_acyltransferase"/>
</dbReference>
<dbReference type="Proteomes" id="UP000827897">
    <property type="component" value="Segment"/>
</dbReference>
<gene>
    <name evidence="2" type="primary">75</name>
    <name evidence="2" type="ORF">SEA_EASTWEST_75</name>
</gene>
<dbReference type="Gene3D" id="3.40.50.300">
    <property type="entry name" value="P-loop containing nucleotide triphosphate hydrolases"/>
    <property type="match status" value="1"/>
</dbReference>
<keyword evidence="3" id="KW-1185">Reference proteome</keyword>
<evidence type="ECO:0000256" key="1">
    <source>
        <dbReference type="SAM" id="MobiDB-lite"/>
    </source>
</evidence>
<dbReference type="CDD" id="cd04301">
    <property type="entry name" value="NAT_SF"/>
    <property type="match status" value="1"/>
</dbReference>
<sequence>MTKISIKRTSPIENTFRVAKVRGMFDMEREQSVFEINADIKLDEKPWLIGAIVGASGSGKTTIARELWGDDVNISGDFTWEKPSLVDDFPKEMGAEEITSLLVSVGFSSSPAWLRPYRVLSTGQQFRADLARALTQPSTQQRPVVFDEFTSTVDRTVAKAVSVSVSKHVRRSEQPFVAVTCHKDIVEWLQPDWVFDTDAGTFSWRSVQPRPEIGLQLREGSREAWPLFREHHYMSHELSKSSRVFLAYVTIDGVERLAGFTAILPAIGMKGWWRGHRTVVLPDFQGLGIGSAMGELIGETLWVKERKRYRSVTLAPAMINHRKRSEAWRLSMAPGRKAPVGKTSSIKSSKSKLQSSASRLTTSWVYVPKELR</sequence>
<proteinExistence type="predicted"/>
<dbReference type="SUPFAM" id="SSF55729">
    <property type="entry name" value="Acyl-CoA N-acyltransferases (Nat)"/>
    <property type="match status" value="1"/>
</dbReference>